<evidence type="ECO:0000259" key="3">
    <source>
        <dbReference type="Pfam" id="PF00534"/>
    </source>
</evidence>
<name>A0A6H9URE1_9ACTN</name>
<dbReference type="Pfam" id="PF00534">
    <property type="entry name" value="Glycos_transf_1"/>
    <property type="match status" value="1"/>
</dbReference>
<keyword evidence="6" id="KW-1185">Reference proteome</keyword>
<dbReference type="Pfam" id="PF13579">
    <property type="entry name" value="Glyco_trans_4_4"/>
    <property type="match status" value="1"/>
</dbReference>
<dbReference type="InterPro" id="IPR028098">
    <property type="entry name" value="Glyco_trans_4-like_N"/>
</dbReference>
<evidence type="ECO:0000313" key="5">
    <source>
        <dbReference type="EMBL" id="KAB1140759.1"/>
    </source>
</evidence>
<dbReference type="Proteomes" id="UP000442707">
    <property type="component" value="Unassembled WGS sequence"/>
</dbReference>
<accession>A0A6H9URE1</accession>
<dbReference type="PANTHER" id="PTHR45947:SF3">
    <property type="entry name" value="SULFOQUINOVOSYL TRANSFERASE SQD2"/>
    <property type="match status" value="1"/>
</dbReference>
<sequence>MHLRIMRVIARMNIGGPALQVSALMRGLDTERFDHRLFAGSVGPDEADYLETSATDVAVTRMPFLGRAVRPADDVRALRELVAAMRHFRPHIVHTHTAKAGALGRVAAVAARVPARVHTFHGHLLHGYFSPRKTRLVVHAERGLARGTDRLVAVGAKVRDELLAAGIGRTQQYAVVPPGTVLPAPPERSEARRMLGLPEDAPVVAYVGRVTQIKRPDRFLAVAQEVRRAVPGAHFVMCGEGDLGTALRQHSGLDGALHHLGWRTDVETVYAAADVVLLTSDNEGMPVSLIEAGQAGVPVVATDVGSVAEVVRDGETGLLCAPDAPELAHHTVRLLGDPHLRRHMGERARSWSTSRFGAQRLVDDTHRLYASIAVARGWWPAPTESQSK</sequence>
<gene>
    <name evidence="5" type="ORF">F7R91_34650</name>
</gene>
<feature type="domain" description="Glycosyl transferase family 1" evidence="3">
    <location>
        <begin position="188"/>
        <end position="351"/>
    </location>
</feature>
<dbReference type="EMBL" id="VZRB01000038">
    <property type="protein sequence ID" value="KAB1140759.1"/>
    <property type="molecule type" value="Genomic_DNA"/>
</dbReference>
<protein>
    <submittedName>
        <fullName evidence="5">Glycosyltransferase family 4 protein</fullName>
    </submittedName>
</protein>
<feature type="domain" description="Glycosyltransferase subfamily 4-like N-terminal" evidence="4">
    <location>
        <begin position="15"/>
        <end position="179"/>
    </location>
</feature>
<dbReference type="GO" id="GO:1901137">
    <property type="term" value="P:carbohydrate derivative biosynthetic process"/>
    <property type="evidence" value="ECO:0007669"/>
    <property type="project" value="UniProtKB-ARBA"/>
</dbReference>
<reference evidence="5 6" key="1">
    <citation type="submission" date="2019-09" db="EMBL/GenBank/DDBJ databases">
        <title>Screening of Novel Bioactive Compounds from Soil-Associated.</title>
        <authorList>
            <person name="Zhao S."/>
        </authorList>
    </citation>
    <scope>NUCLEOTIDE SEQUENCE [LARGE SCALE GENOMIC DNA]</scope>
    <source>
        <strain evidence="5 6">HIT-DPA4</strain>
    </source>
</reference>
<proteinExistence type="predicted"/>
<dbReference type="PANTHER" id="PTHR45947">
    <property type="entry name" value="SULFOQUINOVOSYL TRANSFERASE SQD2"/>
    <property type="match status" value="1"/>
</dbReference>
<dbReference type="InterPro" id="IPR050194">
    <property type="entry name" value="Glycosyltransferase_grp1"/>
</dbReference>
<comment type="caution">
    <text evidence="5">The sequence shown here is derived from an EMBL/GenBank/DDBJ whole genome shotgun (WGS) entry which is preliminary data.</text>
</comment>
<keyword evidence="2 5" id="KW-0808">Transferase</keyword>
<dbReference type="Gene3D" id="3.40.50.2000">
    <property type="entry name" value="Glycogen Phosphorylase B"/>
    <property type="match status" value="2"/>
</dbReference>
<dbReference type="AlphaFoldDB" id="A0A6H9URE1"/>
<dbReference type="SUPFAM" id="SSF53756">
    <property type="entry name" value="UDP-Glycosyltransferase/glycogen phosphorylase"/>
    <property type="match status" value="1"/>
</dbReference>
<dbReference type="RefSeq" id="WP_150956324.1">
    <property type="nucleotide sequence ID" value="NZ_VZRB01000038.1"/>
</dbReference>
<dbReference type="InterPro" id="IPR001296">
    <property type="entry name" value="Glyco_trans_1"/>
</dbReference>
<keyword evidence="1" id="KW-0328">Glycosyltransferase</keyword>
<dbReference type="GO" id="GO:0016758">
    <property type="term" value="F:hexosyltransferase activity"/>
    <property type="evidence" value="ECO:0007669"/>
    <property type="project" value="TreeGrafter"/>
</dbReference>
<evidence type="ECO:0000313" key="6">
    <source>
        <dbReference type="Proteomes" id="UP000442707"/>
    </source>
</evidence>
<evidence type="ECO:0000256" key="1">
    <source>
        <dbReference type="ARBA" id="ARBA00022676"/>
    </source>
</evidence>
<organism evidence="5 6">
    <name type="scientific">Streptomyces luteolifulvus</name>
    <dbReference type="NCBI Taxonomy" id="2615112"/>
    <lineage>
        <taxon>Bacteria</taxon>
        <taxon>Bacillati</taxon>
        <taxon>Actinomycetota</taxon>
        <taxon>Actinomycetes</taxon>
        <taxon>Kitasatosporales</taxon>
        <taxon>Streptomycetaceae</taxon>
        <taxon>Streptomyces</taxon>
    </lineage>
</organism>
<evidence type="ECO:0000256" key="2">
    <source>
        <dbReference type="ARBA" id="ARBA00022679"/>
    </source>
</evidence>
<evidence type="ECO:0000259" key="4">
    <source>
        <dbReference type="Pfam" id="PF13579"/>
    </source>
</evidence>